<dbReference type="Proteomes" id="UP000828390">
    <property type="component" value="Unassembled WGS sequence"/>
</dbReference>
<reference evidence="1" key="1">
    <citation type="journal article" date="2019" name="bioRxiv">
        <title>The Genome of the Zebra Mussel, Dreissena polymorpha: A Resource for Invasive Species Research.</title>
        <authorList>
            <person name="McCartney M.A."/>
            <person name="Auch B."/>
            <person name="Kono T."/>
            <person name="Mallez S."/>
            <person name="Zhang Y."/>
            <person name="Obille A."/>
            <person name="Becker A."/>
            <person name="Abrahante J.E."/>
            <person name="Garbe J."/>
            <person name="Badalamenti J.P."/>
            <person name="Herman A."/>
            <person name="Mangelson H."/>
            <person name="Liachko I."/>
            <person name="Sullivan S."/>
            <person name="Sone E.D."/>
            <person name="Koren S."/>
            <person name="Silverstein K.A.T."/>
            <person name="Beckman K.B."/>
            <person name="Gohl D.M."/>
        </authorList>
    </citation>
    <scope>NUCLEOTIDE SEQUENCE</scope>
    <source>
        <strain evidence="1">Duluth1</strain>
        <tissue evidence="1">Whole animal</tissue>
    </source>
</reference>
<evidence type="ECO:0000313" key="2">
    <source>
        <dbReference type="Proteomes" id="UP000828390"/>
    </source>
</evidence>
<proteinExistence type="predicted"/>
<gene>
    <name evidence="1" type="ORF">DPMN_156508</name>
</gene>
<comment type="caution">
    <text evidence="1">The sequence shown here is derived from an EMBL/GenBank/DDBJ whole genome shotgun (WGS) entry which is preliminary data.</text>
</comment>
<accession>A0A9D4JBX3</accession>
<keyword evidence="2" id="KW-1185">Reference proteome</keyword>
<protein>
    <submittedName>
        <fullName evidence="1">Uncharacterized protein</fullName>
    </submittedName>
</protein>
<reference evidence="1" key="2">
    <citation type="submission" date="2020-11" db="EMBL/GenBank/DDBJ databases">
        <authorList>
            <person name="McCartney M.A."/>
            <person name="Auch B."/>
            <person name="Kono T."/>
            <person name="Mallez S."/>
            <person name="Becker A."/>
            <person name="Gohl D.M."/>
            <person name="Silverstein K.A.T."/>
            <person name="Koren S."/>
            <person name="Bechman K.B."/>
            <person name="Herman A."/>
            <person name="Abrahante J.E."/>
            <person name="Garbe J."/>
        </authorList>
    </citation>
    <scope>NUCLEOTIDE SEQUENCE</scope>
    <source>
        <strain evidence="1">Duluth1</strain>
        <tissue evidence="1">Whole animal</tissue>
    </source>
</reference>
<evidence type="ECO:0000313" key="1">
    <source>
        <dbReference type="EMBL" id="KAH3802818.1"/>
    </source>
</evidence>
<dbReference type="EMBL" id="JAIWYP010000007">
    <property type="protein sequence ID" value="KAH3802818.1"/>
    <property type="molecule type" value="Genomic_DNA"/>
</dbReference>
<dbReference type="AlphaFoldDB" id="A0A9D4JBX3"/>
<name>A0A9D4JBX3_DREPO</name>
<sequence length="195" mass="21847">MFTIVVEFIPHIRVPGIARHIGNMTATPIKIFTAIAGLICILKGCTTFRYLSTDITSRARQEEEAPKTFKKHLNLQYKGLLNMKKYLCFTISAGIRVMLVIKSITARVRTNTLKLFPLYSGLFMKMTIINRLPKKPSTMKNPNVIVRGSRALAYLSFKSRSLSVGIAVNDVHGKIPEKLLASSYAIVKSMSIRNT</sequence>
<organism evidence="1 2">
    <name type="scientific">Dreissena polymorpha</name>
    <name type="common">Zebra mussel</name>
    <name type="synonym">Mytilus polymorpha</name>
    <dbReference type="NCBI Taxonomy" id="45954"/>
    <lineage>
        <taxon>Eukaryota</taxon>
        <taxon>Metazoa</taxon>
        <taxon>Spiralia</taxon>
        <taxon>Lophotrochozoa</taxon>
        <taxon>Mollusca</taxon>
        <taxon>Bivalvia</taxon>
        <taxon>Autobranchia</taxon>
        <taxon>Heteroconchia</taxon>
        <taxon>Euheterodonta</taxon>
        <taxon>Imparidentia</taxon>
        <taxon>Neoheterodontei</taxon>
        <taxon>Myida</taxon>
        <taxon>Dreissenoidea</taxon>
        <taxon>Dreissenidae</taxon>
        <taxon>Dreissena</taxon>
    </lineage>
</organism>